<dbReference type="EMBL" id="JPME01000009">
    <property type="protein sequence ID" value="KEZ90809.1"/>
    <property type="molecule type" value="Genomic_DNA"/>
</dbReference>
<sequence length="140" mass="16232">MILTKETIDMVKLTKKFGKCYDAQEVDSLLDEIGEAAEKQCRELEQLRSIRTEYYQMKNQISEALLAAQQTAKEMLEQTRSKCDDELTALQQHKITLQQQISSLEKYKILEIEKIRRDLEKLLGDSKSDEASERETAISK</sequence>
<evidence type="ECO:0000313" key="1">
    <source>
        <dbReference type="EMBL" id="KEZ90809.1"/>
    </source>
</evidence>
<evidence type="ECO:0000313" key="2">
    <source>
        <dbReference type="Proteomes" id="UP000028525"/>
    </source>
</evidence>
<dbReference type="Proteomes" id="UP000028525">
    <property type="component" value="Unassembled WGS sequence"/>
</dbReference>
<dbReference type="AlphaFoldDB" id="A0A084JPC5"/>
<reference evidence="1 2" key="1">
    <citation type="submission" date="2014-07" db="EMBL/GenBank/DDBJ databases">
        <title>Draft genome of Clostridium celerecrescens 152B isolated from sediments associated with methane hydrate from Krishna Godavari basin.</title>
        <authorList>
            <person name="Honkalas V.S."/>
            <person name="Dabir A.P."/>
            <person name="Arora P."/>
            <person name="Dhakephalkar P.K."/>
        </authorList>
    </citation>
    <scope>NUCLEOTIDE SEQUENCE [LARGE SCALE GENOMIC DNA]</scope>
    <source>
        <strain evidence="1 2">152B</strain>
    </source>
</reference>
<accession>A0A084JPC5</accession>
<name>A0A084JPC5_9FIRM</name>
<proteinExistence type="predicted"/>
<comment type="caution">
    <text evidence="1">The sequence shown here is derived from an EMBL/GenBank/DDBJ whole genome shotgun (WGS) entry which is preliminary data.</text>
</comment>
<dbReference type="Gene3D" id="6.10.250.660">
    <property type="match status" value="1"/>
</dbReference>
<gene>
    <name evidence="1" type="ORF">IO98_06745</name>
</gene>
<protein>
    <submittedName>
        <fullName evidence="1">Uncharacterized protein</fullName>
    </submittedName>
</protein>
<organism evidence="1 2">
    <name type="scientific">Lacrimispora celerecrescens</name>
    <dbReference type="NCBI Taxonomy" id="29354"/>
    <lineage>
        <taxon>Bacteria</taxon>
        <taxon>Bacillati</taxon>
        <taxon>Bacillota</taxon>
        <taxon>Clostridia</taxon>
        <taxon>Lachnospirales</taxon>
        <taxon>Lachnospiraceae</taxon>
        <taxon>Lacrimispora</taxon>
    </lineage>
</organism>
<keyword evidence="2" id="KW-1185">Reference proteome</keyword>
<dbReference type="OrthoDB" id="2054829at2"/>
<dbReference type="RefSeq" id="WP_038279407.1">
    <property type="nucleotide sequence ID" value="NZ_JPME01000009.1"/>
</dbReference>